<keyword evidence="2" id="KW-1185">Reference proteome</keyword>
<dbReference type="EMBL" id="BRZM01000019">
    <property type="protein sequence ID" value="GLD54133.1"/>
    <property type="molecule type" value="Genomic_DNA"/>
</dbReference>
<sequence>MAALKALCRAENLFFRNLSGPSRTKLNLANHQLSKTCGCYFSTSSQRTSQFYSNPTEAVKDIPNGATILVG</sequence>
<gene>
    <name evidence="1" type="ORF">AKAME5_000679400</name>
</gene>
<dbReference type="Proteomes" id="UP001279410">
    <property type="component" value="Unassembled WGS sequence"/>
</dbReference>
<dbReference type="GO" id="GO:0016740">
    <property type="term" value="F:transferase activity"/>
    <property type="evidence" value="ECO:0007669"/>
    <property type="project" value="UniProtKB-KW"/>
</dbReference>
<protein>
    <submittedName>
        <fullName evidence="1">Succinyl-CoA:3-ketoacid coenzyme A transferase 1, mitochondrial</fullName>
    </submittedName>
</protein>
<name>A0AAD3MGL6_LATJO</name>
<accession>A0AAD3MGL6</accession>
<proteinExistence type="predicted"/>
<reference evidence="1" key="1">
    <citation type="submission" date="2022-08" db="EMBL/GenBank/DDBJ databases">
        <title>Genome sequencing of akame (Lates japonicus).</title>
        <authorList>
            <person name="Hashiguchi Y."/>
            <person name="Takahashi H."/>
        </authorList>
    </citation>
    <scope>NUCLEOTIDE SEQUENCE</scope>
    <source>
        <strain evidence="1">Kochi</strain>
    </source>
</reference>
<keyword evidence="1" id="KW-0808">Transferase</keyword>
<dbReference type="AlphaFoldDB" id="A0AAD3MGL6"/>
<organism evidence="1 2">
    <name type="scientific">Lates japonicus</name>
    <name type="common">Japanese lates</name>
    <dbReference type="NCBI Taxonomy" id="270547"/>
    <lineage>
        <taxon>Eukaryota</taxon>
        <taxon>Metazoa</taxon>
        <taxon>Chordata</taxon>
        <taxon>Craniata</taxon>
        <taxon>Vertebrata</taxon>
        <taxon>Euteleostomi</taxon>
        <taxon>Actinopterygii</taxon>
        <taxon>Neopterygii</taxon>
        <taxon>Teleostei</taxon>
        <taxon>Neoteleostei</taxon>
        <taxon>Acanthomorphata</taxon>
        <taxon>Carangaria</taxon>
        <taxon>Carangaria incertae sedis</taxon>
        <taxon>Centropomidae</taxon>
        <taxon>Lates</taxon>
    </lineage>
</organism>
<comment type="caution">
    <text evidence="1">The sequence shown here is derived from an EMBL/GenBank/DDBJ whole genome shotgun (WGS) entry which is preliminary data.</text>
</comment>
<feature type="non-terminal residue" evidence="1">
    <location>
        <position position="1"/>
    </location>
</feature>
<evidence type="ECO:0000313" key="1">
    <source>
        <dbReference type="EMBL" id="GLD54133.1"/>
    </source>
</evidence>
<evidence type="ECO:0000313" key="2">
    <source>
        <dbReference type="Proteomes" id="UP001279410"/>
    </source>
</evidence>